<dbReference type="InterPro" id="IPR036259">
    <property type="entry name" value="MFS_trans_sf"/>
</dbReference>
<evidence type="ECO:0000256" key="5">
    <source>
        <dbReference type="ARBA" id="ARBA00022989"/>
    </source>
</evidence>
<evidence type="ECO:0000256" key="4">
    <source>
        <dbReference type="ARBA" id="ARBA00022692"/>
    </source>
</evidence>
<dbReference type="GO" id="GO:0005886">
    <property type="term" value="C:plasma membrane"/>
    <property type="evidence" value="ECO:0007669"/>
    <property type="project" value="UniProtKB-SubCell"/>
</dbReference>
<dbReference type="PANTHER" id="PTHR23517:SF2">
    <property type="entry name" value="MULTIDRUG RESISTANCE PROTEIN MDTH"/>
    <property type="match status" value="1"/>
</dbReference>
<organism evidence="9 10">
    <name type="scientific">Litorilituus sediminis</name>
    <dbReference type="NCBI Taxonomy" id="718192"/>
    <lineage>
        <taxon>Bacteria</taxon>
        <taxon>Pseudomonadati</taxon>
        <taxon>Pseudomonadota</taxon>
        <taxon>Gammaproteobacteria</taxon>
        <taxon>Alteromonadales</taxon>
        <taxon>Colwelliaceae</taxon>
        <taxon>Litorilituus</taxon>
    </lineage>
</organism>
<proteinExistence type="predicted"/>
<protein>
    <submittedName>
        <fullName evidence="9">MFS transporter</fullName>
    </submittedName>
</protein>
<evidence type="ECO:0000256" key="3">
    <source>
        <dbReference type="ARBA" id="ARBA00022475"/>
    </source>
</evidence>
<feature type="transmembrane region" description="Helical" evidence="7">
    <location>
        <begin position="80"/>
        <end position="98"/>
    </location>
</feature>
<feature type="transmembrane region" description="Helical" evidence="7">
    <location>
        <begin position="369"/>
        <end position="388"/>
    </location>
</feature>
<gene>
    <name evidence="9" type="ORF">EMK97_08720</name>
</gene>
<feature type="domain" description="Major facilitator superfamily (MFS) profile" evidence="8">
    <location>
        <begin position="1"/>
        <end position="393"/>
    </location>
</feature>
<evidence type="ECO:0000313" key="10">
    <source>
        <dbReference type="Proteomes" id="UP000290244"/>
    </source>
</evidence>
<dbReference type="Gene3D" id="3.30.70.100">
    <property type="match status" value="1"/>
</dbReference>
<dbReference type="OrthoDB" id="9764259at2"/>
<evidence type="ECO:0000259" key="8">
    <source>
        <dbReference type="PROSITE" id="PS50850"/>
    </source>
</evidence>
<dbReference type="EMBL" id="CP034759">
    <property type="protein sequence ID" value="QBG35788.1"/>
    <property type="molecule type" value="Genomic_DNA"/>
</dbReference>
<sequence length="454" mass="49220">MSVSGLNRIEKKAAFSLASVFGVRMLGLFMILPVFAIYGEQLTGYSPIWLGLAIGAYGLTQALLQIPMGILSDKYGRKPVILAGLFVFLIGSVIAAMSESIYGVVIGRAIQGMGAIASAVLALAADLSREEQRPKVMATIGMFIGLSFTFAMILGPIVAESFGLSGLFWFTGILTIIAMLLIKFMVPYSVNKAPRGDNVALPDQISHLIRHPQLSRLNWGVFILHMALTACFVTLPKQFVESGLALESHWKIYLPTLLGSFCLMVPFMIIAIKKQKEKAMFSAAVTLFTVSLLLLWLMPMGLWSLVFSVVLFFTAFNYLEATMPSILSRLAPAGVKGSVMGIYSSSQFLGAFVGGIVGGVIASQYGEKAIFLVMALVSFAWLLLTFGMQQLKKSKSFSFATNITCEEKADEVAELLINMPGVIEATLVHTEAVAYLKVDDKTVDLTKVKTLLQG</sequence>
<dbReference type="PANTHER" id="PTHR23517">
    <property type="entry name" value="RESISTANCE PROTEIN MDTM, PUTATIVE-RELATED-RELATED"/>
    <property type="match status" value="1"/>
</dbReference>
<dbReference type="AlphaFoldDB" id="A0A4P6P4D2"/>
<dbReference type="InterPro" id="IPR050171">
    <property type="entry name" value="MFS_Transporters"/>
</dbReference>
<keyword evidence="10" id="KW-1185">Reference proteome</keyword>
<dbReference type="InterPro" id="IPR011701">
    <property type="entry name" value="MFS"/>
</dbReference>
<feature type="transmembrane region" description="Helical" evidence="7">
    <location>
        <begin position="167"/>
        <end position="186"/>
    </location>
</feature>
<evidence type="ECO:0000313" key="9">
    <source>
        <dbReference type="EMBL" id="QBG35788.1"/>
    </source>
</evidence>
<evidence type="ECO:0000256" key="1">
    <source>
        <dbReference type="ARBA" id="ARBA00004651"/>
    </source>
</evidence>
<dbReference type="GO" id="GO:0022857">
    <property type="term" value="F:transmembrane transporter activity"/>
    <property type="evidence" value="ECO:0007669"/>
    <property type="project" value="InterPro"/>
</dbReference>
<feature type="transmembrane region" description="Helical" evidence="7">
    <location>
        <begin position="104"/>
        <end position="124"/>
    </location>
</feature>
<evidence type="ECO:0000256" key="7">
    <source>
        <dbReference type="SAM" id="Phobius"/>
    </source>
</evidence>
<feature type="transmembrane region" description="Helical" evidence="7">
    <location>
        <begin position="252"/>
        <end position="272"/>
    </location>
</feature>
<dbReference type="SUPFAM" id="SSF103473">
    <property type="entry name" value="MFS general substrate transporter"/>
    <property type="match status" value="1"/>
</dbReference>
<keyword evidence="4 7" id="KW-0812">Transmembrane</keyword>
<accession>A0A4P6P4D2</accession>
<feature type="transmembrane region" description="Helical" evidence="7">
    <location>
        <begin position="136"/>
        <end position="155"/>
    </location>
</feature>
<dbReference type="RefSeq" id="WP_130601308.1">
    <property type="nucleotide sequence ID" value="NZ_CP034759.1"/>
</dbReference>
<feature type="transmembrane region" description="Helical" evidence="7">
    <location>
        <begin position="340"/>
        <end position="363"/>
    </location>
</feature>
<dbReference type="PROSITE" id="PS50850">
    <property type="entry name" value="MFS"/>
    <property type="match status" value="1"/>
</dbReference>
<keyword evidence="5 7" id="KW-1133">Transmembrane helix</keyword>
<keyword evidence="6 7" id="KW-0472">Membrane</keyword>
<name>A0A4P6P4D2_9GAMM</name>
<keyword evidence="2" id="KW-0813">Transport</keyword>
<comment type="subcellular location">
    <subcellularLocation>
        <location evidence="1">Cell membrane</location>
        <topology evidence="1">Multi-pass membrane protein</topology>
    </subcellularLocation>
</comment>
<evidence type="ECO:0000256" key="6">
    <source>
        <dbReference type="ARBA" id="ARBA00023136"/>
    </source>
</evidence>
<feature type="transmembrane region" description="Helical" evidence="7">
    <location>
        <begin position="48"/>
        <end position="68"/>
    </location>
</feature>
<dbReference type="Proteomes" id="UP000290244">
    <property type="component" value="Chromosome"/>
</dbReference>
<feature type="transmembrane region" description="Helical" evidence="7">
    <location>
        <begin position="302"/>
        <end position="319"/>
    </location>
</feature>
<dbReference type="InterPro" id="IPR020846">
    <property type="entry name" value="MFS_dom"/>
</dbReference>
<feature type="transmembrane region" description="Helical" evidence="7">
    <location>
        <begin position="12"/>
        <end position="36"/>
    </location>
</feature>
<dbReference type="Gene3D" id="1.20.1250.20">
    <property type="entry name" value="MFS general substrate transporter like domains"/>
    <property type="match status" value="1"/>
</dbReference>
<dbReference type="CDD" id="cd17472">
    <property type="entry name" value="MFS_YajR_like"/>
    <property type="match status" value="1"/>
</dbReference>
<dbReference type="Pfam" id="PF07690">
    <property type="entry name" value="MFS_1"/>
    <property type="match status" value="1"/>
</dbReference>
<evidence type="ECO:0000256" key="2">
    <source>
        <dbReference type="ARBA" id="ARBA00022448"/>
    </source>
</evidence>
<keyword evidence="3" id="KW-1003">Cell membrane</keyword>
<dbReference type="PROSITE" id="PS00216">
    <property type="entry name" value="SUGAR_TRANSPORT_1"/>
    <property type="match status" value="1"/>
</dbReference>
<feature type="transmembrane region" description="Helical" evidence="7">
    <location>
        <begin position="217"/>
        <end position="240"/>
    </location>
</feature>
<dbReference type="KEGG" id="lsd:EMK97_08720"/>
<dbReference type="InterPro" id="IPR005829">
    <property type="entry name" value="Sugar_transporter_CS"/>
</dbReference>
<reference evidence="9 10" key="1">
    <citation type="submission" date="2018-12" db="EMBL/GenBank/DDBJ databases">
        <title>Complete genome of Litorilituus sediminis.</title>
        <authorList>
            <person name="Liu A."/>
            <person name="Rong J."/>
        </authorList>
    </citation>
    <scope>NUCLEOTIDE SEQUENCE [LARGE SCALE GENOMIC DNA]</scope>
    <source>
        <strain evidence="9 10">JCM 17549</strain>
    </source>
</reference>